<dbReference type="GO" id="GO:0042802">
    <property type="term" value="F:identical protein binding"/>
    <property type="evidence" value="ECO:0007669"/>
    <property type="project" value="InterPro"/>
</dbReference>
<protein>
    <submittedName>
        <fullName evidence="1">Uncharacterized protein</fullName>
    </submittedName>
</protein>
<dbReference type="InterPro" id="IPR011717">
    <property type="entry name" value="TPR-4"/>
</dbReference>
<dbReference type="InterPro" id="IPR011990">
    <property type="entry name" value="TPR-like_helical_dom_sf"/>
</dbReference>
<evidence type="ECO:0000313" key="1">
    <source>
        <dbReference type="EMBL" id="KAJ3094580.1"/>
    </source>
</evidence>
<name>A0AAD5X8Z1_9FUNG</name>
<dbReference type="Gene3D" id="1.25.40.10">
    <property type="entry name" value="Tetratricopeptide repeat domain"/>
    <property type="match status" value="1"/>
</dbReference>
<dbReference type="EMBL" id="JADGJH010002832">
    <property type="protein sequence ID" value="KAJ3094580.1"/>
    <property type="molecule type" value="Genomic_DNA"/>
</dbReference>
<reference evidence="1" key="1">
    <citation type="submission" date="2020-05" db="EMBL/GenBank/DDBJ databases">
        <title>Phylogenomic resolution of chytrid fungi.</title>
        <authorList>
            <person name="Stajich J.E."/>
            <person name="Amses K."/>
            <person name="Simmons R."/>
            <person name="Seto K."/>
            <person name="Myers J."/>
            <person name="Bonds A."/>
            <person name="Quandt C.A."/>
            <person name="Barry K."/>
            <person name="Liu P."/>
            <person name="Grigoriev I."/>
            <person name="Longcore J.E."/>
            <person name="James T.Y."/>
        </authorList>
    </citation>
    <scope>NUCLEOTIDE SEQUENCE</scope>
    <source>
        <strain evidence="1">JEL0513</strain>
    </source>
</reference>
<dbReference type="SUPFAM" id="SSF48452">
    <property type="entry name" value="TPR-like"/>
    <property type="match status" value="1"/>
</dbReference>
<dbReference type="Proteomes" id="UP001211907">
    <property type="component" value="Unassembled WGS sequence"/>
</dbReference>
<dbReference type="AlphaFoldDB" id="A0AAD5X8Z1"/>
<evidence type="ECO:0000313" key="2">
    <source>
        <dbReference type="Proteomes" id="UP001211907"/>
    </source>
</evidence>
<proteinExistence type="predicted"/>
<accession>A0AAD5X8Z1</accession>
<comment type="caution">
    <text evidence="1">The sequence shown here is derived from an EMBL/GenBank/DDBJ whole genome shotgun (WGS) entry which is preliminary data.</text>
</comment>
<keyword evidence="2" id="KW-1185">Reference proteome</keyword>
<gene>
    <name evidence="1" type="ORF">HK100_006099</name>
</gene>
<organism evidence="1 2">
    <name type="scientific">Physocladia obscura</name>
    <dbReference type="NCBI Taxonomy" id="109957"/>
    <lineage>
        <taxon>Eukaryota</taxon>
        <taxon>Fungi</taxon>
        <taxon>Fungi incertae sedis</taxon>
        <taxon>Chytridiomycota</taxon>
        <taxon>Chytridiomycota incertae sedis</taxon>
        <taxon>Chytridiomycetes</taxon>
        <taxon>Chytridiales</taxon>
        <taxon>Chytriomycetaceae</taxon>
        <taxon>Physocladia</taxon>
    </lineage>
</organism>
<dbReference type="Pfam" id="PF07721">
    <property type="entry name" value="TPR_4"/>
    <property type="match status" value="1"/>
</dbReference>
<sequence>MPSIGGLRSLLRRAAPAAWRLGGGARRGPSVNCKFKSRIPSNHAKRPNPSHIATLYMFTDEYTKAISAVNKLAILPNAISFFSPKSDFSNTMRAMRDIFYGLIYFFKGEYTTALPLLENPYETIHRYGDRTAQTDISKSCYGICLLFTGSVENPRRVLEERMAVMADGSISADSLQSIEQCLGLAMVYQALGRSREALPLLDRVFPVTKLHYKGEIWLRATRAKVYADLGRFKQFAGARYGPNDTYTKMAVDEIVKLQGNL</sequence>